<dbReference type="PANTHER" id="PTHR23502">
    <property type="entry name" value="MAJOR FACILITATOR SUPERFAMILY"/>
    <property type="match status" value="1"/>
</dbReference>
<comment type="subcellular location">
    <subcellularLocation>
        <location evidence="8">Cell inner membrane</location>
        <topology evidence="8">Multi-pass membrane protein</topology>
    </subcellularLocation>
    <subcellularLocation>
        <location evidence="1">Cell membrane</location>
        <topology evidence="1">Multi-pass membrane protein</topology>
    </subcellularLocation>
</comment>
<proteinExistence type="inferred from homology"/>
<dbReference type="FunFam" id="1.20.1720.10:FF:000005">
    <property type="entry name" value="Bcr/CflA family efflux transporter"/>
    <property type="match status" value="1"/>
</dbReference>
<feature type="transmembrane region" description="Helical" evidence="8">
    <location>
        <begin position="9"/>
        <end position="28"/>
    </location>
</feature>
<evidence type="ECO:0000256" key="5">
    <source>
        <dbReference type="ARBA" id="ARBA00022692"/>
    </source>
</evidence>
<dbReference type="Gene3D" id="1.20.1720.10">
    <property type="entry name" value="Multidrug resistance protein D"/>
    <property type="match status" value="1"/>
</dbReference>
<name>A0A2S7VY11_PHOAN</name>
<evidence type="ECO:0000256" key="1">
    <source>
        <dbReference type="ARBA" id="ARBA00004651"/>
    </source>
</evidence>
<dbReference type="InterPro" id="IPR011701">
    <property type="entry name" value="MFS"/>
</dbReference>
<keyword evidence="8" id="KW-0997">Cell inner membrane</keyword>
<sequence length="396" mass="43071">MNQQDSPRLSLQLILILGAIAALTPLAIDMYLPAMPNIAKDFLVSPSLVQVTLTVFTAGFAFGQLIHGPLADSYGRRPMLLLGTISFTVLTVLGALSTNITELTVIRVLQGFAGAAAAVIISALVRDMFEREEFSRTMSFVTLVMTVAPLLAPMIGGHLSVWFSWRAVFWFLAIFAVIVLLSIVFKIKETLPKEKRIPFHFLSIIRNYIKLLSNPVVLGLILCSGFSFSGMFTFLTAGSFVYIDLYGVSVENFGFYFGLNIICLILMTSINGRFVRKKGTHWMLRLGLVIQLFAGALIVIGQWLDFGLWGVVIPVMLFVGVLSIIGSNSMACLLARYPQMAGTASSLGGTFRFGVASIVGSIVALMPDSTAWPMAGTMAVCAVLSAGFYWFLARNA</sequence>
<dbReference type="CDD" id="cd17320">
    <property type="entry name" value="MFS_MdfA_MDR_like"/>
    <property type="match status" value="1"/>
</dbReference>
<dbReference type="OrthoDB" id="9814303at2"/>
<comment type="caution">
    <text evidence="10">The sequence shown here is derived from an EMBL/GenBank/DDBJ whole genome shotgun (WGS) entry which is preliminary data.</text>
</comment>
<gene>
    <name evidence="10" type="ORF">BTO08_04800</name>
</gene>
<reference evidence="10 11" key="1">
    <citation type="submission" date="2016-12" db="EMBL/GenBank/DDBJ databases">
        <title>Diversity of luminous bacteria.</title>
        <authorList>
            <person name="Yoshizawa S."/>
            <person name="Kogure K."/>
        </authorList>
    </citation>
    <scope>NUCLEOTIDE SEQUENCE [LARGE SCALE GENOMIC DNA]</scope>
    <source>
        <strain evidence="10 11">LC1-200</strain>
    </source>
</reference>
<evidence type="ECO:0000256" key="2">
    <source>
        <dbReference type="ARBA" id="ARBA00006236"/>
    </source>
</evidence>
<dbReference type="EMBL" id="MSCJ01000001">
    <property type="protein sequence ID" value="PQJ66785.1"/>
    <property type="molecule type" value="Genomic_DNA"/>
</dbReference>
<dbReference type="GO" id="GO:0015385">
    <property type="term" value="F:sodium:proton antiporter activity"/>
    <property type="evidence" value="ECO:0007669"/>
    <property type="project" value="TreeGrafter"/>
</dbReference>
<evidence type="ECO:0000259" key="9">
    <source>
        <dbReference type="PROSITE" id="PS50850"/>
    </source>
</evidence>
<dbReference type="PANTHER" id="PTHR23502:SF132">
    <property type="entry name" value="POLYAMINE TRANSPORTER 2-RELATED"/>
    <property type="match status" value="1"/>
</dbReference>
<dbReference type="GO" id="GO:1990961">
    <property type="term" value="P:xenobiotic detoxification by transmembrane export across the plasma membrane"/>
    <property type="evidence" value="ECO:0007669"/>
    <property type="project" value="InterPro"/>
</dbReference>
<evidence type="ECO:0000256" key="4">
    <source>
        <dbReference type="ARBA" id="ARBA00022475"/>
    </source>
</evidence>
<dbReference type="Proteomes" id="UP000238730">
    <property type="component" value="Unassembled WGS sequence"/>
</dbReference>
<evidence type="ECO:0000256" key="8">
    <source>
        <dbReference type="RuleBase" id="RU365088"/>
    </source>
</evidence>
<dbReference type="AlphaFoldDB" id="A0A2S7VY11"/>
<feature type="transmembrane region" description="Helical" evidence="8">
    <location>
        <begin position="79"/>
        <end position="98"/>
    </location>
</feature>
<evidence type="ECO:0000256" key="6">
    <source>
        <dbReference type="ARBA" id="ARBA00022989"/>
    </source>
</evidence>
<dbReference type="InterPro" id="IPR004812">
    <property type="entry name" value="Efflux_drug-R_Bcr/CmlA"/>
</dbReference>
<feature type="transmembrane region" description="Helical" evidence="8">
    <location>
        <begin position="253"/>
        <end position="270"/>
    </location>
</feature>
<feature type="transmembrane region" description="Helical" evidence="8">
    <location>
        <begin position="167"/>
        <end position="187"/>
    </location>
</feature>
<dbReference type="NCBIfam" id="TIGR00710">
    <property type="entry name" value="efflux_Bcr_CflA"/>
    <property type="match status" value="1"/>
</dbReference>
<dbReference type="RefSeq" id="WP_105060103.1">
    <property type="nucleotide sequence ID" value="NZ_MSCJ01000001.1"/>
</dbReference>
<organism evidence="10 11">
    <name type="scientific">Photobacterium angustum</name>
    <dbReference type="NCBI Taxonomy" id="661"/>
    <lineage>
        <taxon>Bacteria</taxon>
        <taxon>Pseudomonadati</taxon>
        <taxon>Pseudomonadota</taxon>
        <taxon>Gammaproteobacteria</taxon>
        <taxon>Vibrionales</taxon>
        <taxon>Vibrionaceae</taxon>
        <taxon>Photobacterium</taxon>
    </lineage>
</organism>
<keyword evidence="4" id="KW-1003">Cell membrane</keyword>
<evidence type="ECO:0000313" key="10">
    <source>
        <dbReference type="EMBL" id="PQJ66785.1"/>
    </source>
</evidence>
<dbReference type="PROSITE" id="PS50850">
    <property type="entry name" value="MFS"/>
    <property type="match status" value="1"/>
</dbReference>
<dbReference type="InterPro" id="IPR036259">
    <property type="entry name" value="MFS_trans_sf"/>
</dbReference>
<dbReference type="SUPFAM" id="SSF103473">
    <property type="entry name" value="MFS general substrate transporter"/>
    <property type="match status" value="1"/>
</dbReference>
<dbReference type="GO" id="GO:0042910">
    <property type="term" value="F:xenobiotic transmembrane transporter activity"/>
    <property type="evidence" value="ECO:0007669"/>
    <property type="project" value="InterPro"/>
</dbReference>
<evidence type="ECO:0000256" key="7">
    <source>
        <dbReference type="ARBA" id="ARBA00023136"/>
    </source>
</evidence>
<feature type="domain" description="Major facilitator superfamily (MFS) profile" evidence="9">
    <location>
        <begin position="13"/>
        <end position="396"/>
    </location>
</feature>
<feature type="transmembrane region" description="Helical" evidence="8">
    <location>
        <begin position="347"/>
        <end position="366"/>
    </location>
</feature>
<feature type="transmembrane region" description="Helical" evidence="8">
    <location>
        <begin position="48"/>
        <end position="67"/>
    </location>
</feature>
<dbReference type="InterPro" id="IPR020846">
    <property type="entry name" value="MFS_dom"/>
</dbReference>
<feature type="transmembrane region" description="Helical" evidence="8">
    <location>
        <begin position="306"/>
        <end position="335"/>
    </location>
</feature>
<feature type="transmembrane region" description="Helical" evidence="8">
    <location>
        <begin position="137"/>
        <end position="155"/>
    </location>
</feature>
<keyword evidence="7 8" id="KW-0472">Membrane</keyword>
<protein>
    <recommendedName>
        <fullName evidence="8">Bcr/CflA family efflux transporter</fullName>
    </recommendedName>
</protein>
<feature type="transmembrane region" description="Helical" evidence="8">
    <location>
        <begin position="104"/>
        <end position="125"/>
    </location>
</feature>
<feature type="transmembrane region" description="Helical" evidence="8">
    <location>
        <begin position="216"/>
        <end position="241"/>
    </location>
</feature>
<evidence type="ECO:0000256" key="3">
    <source>
        <dbReference type="ARBA" id="ARBA00022448"/>
    </source>
</evidence>
<comment type="similarity">
    <text evidence="2 8">Belongs to the major facilitator superfamily. Bcr/CmlA family.</text>
</comment>
<feature type="transmembrane region" description="Helical" evidence="8">
    <location>
        <begin position="372"/>
        <end position="392"/>
    </location>
</feature>
<keyword evidence="5 8" id="KW-0812">Transmembrane</keyword>
<keyword evidence="3 8" id="KW-0813">Transport</keyword>
<dbReference type="GO" id="GO:0005886">
    <property type="term" value="C:plasma membrane"/>
    <property type="evidence" value="ECO:0007669"/>
    <property type="project" value="UniProtKB-SubCell"/>
</dbReference>
<feature type="transmembrane region" description="Helical" evidence="8">
    <location>
        <begin position="282"/>
        <end position="300"/>
    </location>
</feature>
<dbReference type="Pfam" id="PF07690">
    <property type="entry name" value="MFS_1"/>
    <property type="match status" value="1"/>
</dbReference>
<dbReference type="NCBIfam" id="NF008314">
    <property type="entry name" value="PRK11102.1"/>
    <property type="match status" value="1"/>
</dbReference>
<accession>A0A2S7VY11</accession>
<evidence type="ECO:0000313" key="11">
    <source>
        <dbReference type="Proteomes" id="UP000238730"/>
    </source>
</evidence>
<keyword evidence="6 8" id="KW-1133">Transmembrane helix</keyword>